<dbReference type="SUPFAM" id="SSF52279">
    <property type="entry name" value="Beta-D-glucan exohydrolase, C-terminal domain"/>
    <property type="match status" value="1"/>
</dbReference>
<dbReference type="InterPro" id="IPR036962">
    <property type="entry name" value="Glyco_hydro_3_N_sf"/>
</dbReference>
<dbReference type="InterPro" id="IPR026891">
    <property type="entry name" value="Fn3-like"/>
</dbReference>
<proteinExistence type="predicted"/>
<evidence type="ECO:0000259" key="2">
    <source>
        <dbReference type="Pfam" id="PF00933"/>
    </source>
</evidence>
<dbReference type="SUPFAM" id="SSF51445">
    <property type="entry name" value="(Trans)glycosidases"/>
    <property type="match status" value="1"/>
</dbReference>
<dbReference type="Pfam" id="PF14310">
    <property type="entry name" value="Fn3-like"/>
    <property type="match status" value="1"/>
</dbReference>
<protein>
    <recommendedName>
        <fullName evidence="7">Beta-glucosidase</fullName>
    </recommendedName>
</protein>
<keyword evidence="1" id="KW-0378">Hydrolase</keyword>
<accession>A0A242BC29</accession>
<dbReference type="Gene3D" id="2.60.40.10">
    <property type="entry name" value="Immunoglobulins"/>
    <property type="match status" value="1"/>
</dbReference>
<dbReference type="InterPro" id="IPR002772">
    <property type="entry name" value="Glyco_hydro_3_C"/>
</dbReference>
<dbReference type="InterPro" id="IPR036881">
    <property type="entry name" value="Glyco_hydro_3_C_sf"/>
</dbReference>
<dbReference type="Pfam" id="PF01915">
    <property type="entry name" value="Glyco_hydro_3_C"/>
    <property type="match status" value="1"/>
</dbReference>
<dbReference type="PRINTS" id="PR00133">
    <property type="entry name" value="GLHYDRLASE3"/>
</dbReference>
<evidence type="ECO:0008006" key="7">
    <source>
        <dbReference type="Google" id="ProtNLM"/>
    </source>
</evidence>
<dbReference type="GO" id="GO:0009251">
    <property type="term" value="P:glucan catabolic process"/>
    <property type="evidence" value="ECO:0007669"/>
    <property type="project" value="TreeGrafter"/>
</dbReference>
<sequence length="766" mass="86109">MYDYPYQNPKLTIRQRVEDLLSRMNIAEKVGQVNQHLYGWECYEKNGDKIELTEKLKEHVKWGGGLGALYGLFRSDPWSKTDYKNGIPAKESWKVANLVQEYVLQHSRWKIPVLLVEECPHGHQGLDGISYPTNIGRGNTFNVALLEQTSRLMAKELAAKGVHLALVSTLDLAKDPRWGRTEECFGEDPILSARFSEAVVRGFQGEIISEKVSFLDQTVEEINKKKDQIGVVLKHCIAQGEALGGHNSGTVTIGRREFSDIYGPLLKSTRNAVGVMAAYNDIDGVPCHINRALFEQILRKEIGYQGIVMADGVALDRLSDVFTDKKTAAAYALAAGIDLSLWDETYTKIAEAIDDQVVDEQLLDQAVRRVLSVKFLLGLFEQPFANDPKEYWDHLMEESEHLNLETAKESITLLKNDGILPLDQEVKNIAVIGPNAHDVYHLLGDYSAPQTEDRLKKTIVQEIKTEFPQSTVSYAQGCEVRNQEDQEEKLLEAVTLAQNSDVIIAVLGGSSARNFDMEFLRNGAVSSKGINMDSGENVDVASLSLGGYQEQLIEQLHQLGKPIITILVQGRPYDLMKIESFTNAIATAWFPGQEGGKAIAQMISGRNNPSGRLSLSYPRNSQQLPVYYYQRAASKQENYYDLSGSPFYPFGHGLSYTTFEYSQMEVKTDIDKVIISIKVKNTGSVSGKTSTLVYVRLIDGAVIQRTKLLKAFRKDELQSQEERLLVFELTSDDFSYMDIDDKRHYAKKAVIMVEQQEREIKCNWQE</sequence>
<evidence type="ECO:0000313" key="6">
    <source>
        <dbReference type="Proteomes" id="UP000194885"/>
    </source>
</evidence>
<evidence type="ECO:0000259" key="3">
    <source>
        <dbReference type="Pfam" id="PF01915"/>
    </source>
</evidence>
<dbReference type="Pfam" id="PF00933">
    <property type="entry name" value="Glyco_hydro_3"/>
    <property type="match status" value="1"/>
</dbReference>
<name>A0A242BC29_ENTFC</name>
<dbReference type="RefSeq" id="WP_086323813.1">
    <property type="nucleotide sequence ID" value="NZ_NGKW01000006.1"/>
</dbReference>
<dbReference type="InterPro" id="IPR001764">
    <property type="entry name" value="Glyco_hydro_3_N"/>
</dbReference>
<feature type="domain" description="Glycoside hydrolase family 3 C-terminal" evidence="3">
    <location>
        <begin position="411"/>
        <end position="656"/>
    </location>
</feature>
<comment type="caution">
    <text evidence="5">The sequence shown here is derived from an EMBL/GenBank/DDBJ whole genome shotgun (WGS) entry which is preliminary data.</text>
</comment>
<reference evidence="5 6" key="1">
    <citation type="submission" date="2017-05" db="EMBL/GenBank/DDBJ databases">
        <title>The Genome Sequence of Enterococcus faecium 7H8_DIV0219.</title>
        <authorList>
            <consortium name="The Broad Institute Genomics Platform"/>
            <consortium name="The Broad Institute Genomic Center for Infectious Diseases"/>
            <person name="Earl A."/>
            <person name="Manson A."/>
            <person name="Schwartman J."/>
            <person name="Gilmore M."/>
            <person name="Abouelleil A."/>
            <person name="Cao P."/>
            <person name="Chapman S."/>
            <person name="Cusick C."/>
            <person name="Shea T."/>
            <person name="Young S."/>
            <person name="Neafsey D."/>
            <person name="Nusbaum C."/>
            <person name="Birren B."/>
        </authorList>
    </citation>
    <scope>NUCLEOTIDE SEQUENCE [LARGE SCALE GENOMIC DNA]</scope>
    <source>
        <strain evidence="5 6">7H8_DIV0219</strain>
    </source>
</reference>
<organism evidence="5 6">
    <name type="scientific">Enterococcus faecium</name>
    <name type="common">Streptococcus faecium</name>
    <dbReference type="NCBI Taxonomy" id="1352"/>
    <lineage>
        <taxon>Bacteria</taxon>
        <taxon>Bacillati</taxon>
        <taxon>Bacillota</taxon>
        <taxon>Bacilli</taxon>
        <taxon>Lactobacillales</taxon>
        <taxon>Enterococcaceae</taxon>
        <taxon>Enterococcus</taxon>
    </lineage>
</organism>
<dbReference type="InterPro" id="IPR013783">
    <property type="entry name" value="Ig-like_fold"/>
</dbReference>
<feature type="domain" description="Glycoside hydrolase family 3 N-terminal" evidence="2">
    <location>
        <begin position="98"/>
        <end position="373"/>
    </location>
</feature>
<dbReference type="PANTHER" id="PTHR30620">
    <property type="entry name" value="PERIPLASMIC BETA-GLUCOSIDASE-RELATED"/>
    <property type="match status" value="1"/>
</dbReference>
<evidence type="ECO:0000256" key="1">
    <source>
        <dbReference type="ARBA" id="ARBA00022801"/>
    </source>
</evidence>
<dbReference type="Gene3D" id="3.20.20.300">
    <property type="entry name" value="Glycoside hydrolase, family 3, N-terminal domain"/>
    <property type="match status" value="1"/>
</dbReference>
<evidence type="ECO:0000313" key="5">
    <source>
        <dbReference type="EMBL" id="OTN92879.1"/>
    </source>
</evidence>
<dbReference type="GO" id="GO:0008422">
    <property type="term" value="F:beta-glucosidase activity"/>
    <property type="evidence" value="ECO:0007669"/>
    <property type="project" value="TreeGrafter"/>
</dbReference>
<dbReference type="AlphaFoldDB" id="A0A242BC29"/>
<dbReference type="Gene3D" id="3.40.50.1700">
    <property type="entry name" value="Glycoside hydrolase family 3 C-terminal domain"/>
    <property type="match status" value="1"/>
</dbReference>
<evidence type="ECO:0000259" key="4">
    <source>
        <dbReference type="Pfam" id="PF14310"/>
    </source>
</evidence>
<dbReference type="InterPro" id="IPR051915">
    <property type="entry name" value="Cellulose_Degrad_GH3"/>
</dbReference>
<dbReference type="Proteomes" id="UP000194885">
    <property type="component" value="Unassembled WGS sequence"/>
</dbReference>
<feature type="domain" description="Fibronectin type III-like" evidence="4">
    <location>
        <begin position="693"/>
        <end position="743"/>
    </location>
</feature>
<dbReference type="InterPro" id="IPR017853">
    <property type="entry name" value="GH"/>
</dbReference>
<gene>
    <name evidence="5" type="ORF">A5810_002764</name>
</gene>
<dbReference type="EMBL" id="NGKW01000006">
    <property type="protein sequence ID" value="OTN92879.1"/>
    <property type="molecule type" value="Genomic_DNA"/>
</dbReference>
<dbReference type="PANTHER" id="PTHR30620:SF123">
    <property type="entry name" value="BETA-XYLOSIDASE"/>
    <property type="match status" value="1"/>
</dbReference>